<keyword evidence="5" id="KW-0811">Translocation</keyword>
<dbReference type="AlphaFoldDB" id="A0A4R3L1L2"/>
<feature type="transmembrane region" description="Helical" evidence="5">
    <location>
        <begin position="20"/>
        <end position="45"/>
    </location>
</feature>
<keyword evidence="3 5" id="KW-1133">Transmembrane helix</keyword>
<comment type="function">
    <text evidence="5">Part of the twin-arginine translocation (Tat) system that transports large folded proteins containing a characteristic twin-arginine motif in their signal peptide across membranes.</text>
</comment>
<keyword evidence="7" id="KW-1185">Reference proteome</keyword>
<evidence type="ECO:0000256" key="5">
    <source>
        <dbReference type="HAMAP-Rule" id="MF_00902"/>
    </source>
</evidence>
<evidence type="ECO:0000256" key="1">
    <source>
        <dbReference type="ARBA" id="ARBA00004141"/>
    </source>
</evidence>
<name>A0A4R3L1L2_9BACL</name>
<dbReference type="Proteomes" id="UP000294937">
    <property type="component" value="Unassembled WGS sequence"/>
</dbReference>
<proteinExistence type="inferred from homology"/>
<dbReference type="HAMAP" id="MF_00902">
    <property type="entry name" value="TatC"/>
    <property type="match status" value="1"/>
</dbReference>
<feature type="transmembrane region" description="Helical" evidence="5">
    <location>
        <begin position="102"/>
        <end position="129"/>
    </location>
</feature>
<evidence type="ECO:0000313" key="6">
    <source>
        <dbReference type="EMBL" id="TCS93289.1"/>
    </source>
</evidence>
<keyword evidence="4 5" id="KW-0472">Membrane</keyword>
<keyword evidence="5" id="KW-0813">Transport</keyword>
<organism evidence="6 7">
    <name type="scientific">Hazenella coriacea</name>
    <dbReference type="NCBI Taxonomy" id="1179467"/>
    <lineage>
        <taxon>Bacteria</taxon>
        <taxon>Bacillati</taxon>
        <taxon>Bacillota</taxon>
        <taxon>Bacilli</taxon>
        <taxon>Bacillales</taxon>
        <taxon>Thermoactinomycetaceae</taxon>
        <taxon>Hazenella</taxon>
    </lineage>
</organism>
<dbReference type="GO" id="GO:0033281">
    <property type="term" value="C:TAT protein transport complex"/>
    <property type="evidence" value="ECO:0007669"/>
    <property type="project" value="UniProtKB-UniRule"/>
</dbReference>
<reference evidence="6 7" key="1">
    <citation type="submission" date="2019-03" db="EMBL/GenBank/DDBJ databases">
        <title>Genomic Encyclopedia of Type Strains, Phase IV (KMG-IV): sequencing the most valuable type-strain genomes for metagenomic binning, comparative biology and taxonomic classification.</title>
        <authorList>
            <person name="Goeker M."/>
        </authorList>
    </citation>
    <scope>NUCLEOTIDE SEQUENCE [LARGE SCALE GENOMIC DNA]</scope>
    <source>
        <strain evidence="6 7">DSM 45707</strain>
    </source>
</reference>
<dbReference type="InterPro" id="IPR002033">
    <property type="entry name" value="TatC"/>
</dbReference>
<gene>
    <name evidence="5" type="primary">tatC</name>
    <name evidence="6" type="ORF">EDD58_108116</name>
</gene>
<dbReference type="OrthoDB" id="9777044at2"/>
<dbReference type="NCBIfam" id="TIGR00945">
    <property type="entry name" value="tatC"/>
    <property type="match status" value="1"/>
</dbReference>
<dbReference type="GO" id="GO:0009977">
    <property type="term" value="F:proton motive force dependent protein transmembrane transporter activity"/>
    <property type="evidence" value="ECO:0007669"/>
    <property type="project" value="TreeGrafter"/>
</dbReference>
<evidence type="ECO:0000256" key="2">
    <source>
        <dbReference type="ARBA" id="ARBA00022692"/>
    </source>
</evidence>
<evidence type="ECO:0000256" key="4">
    <source>
        <dbReference type="ARBA" id="ARBA00023136"/>
    </source>
</evidence>
<protein>
    <recommendedName>
        <fullName evidence="5">Sec-independent protein translocase protein TatC</fullName>
    </recommendedName>
</protein>
<accession>A0A4R3L1L2</accession>
<comment type="similarity">
    <text evidence="5">Belongs to the TatC family.</text>
</comment>
<feature type="transmembrane region" description="Helical" evidence="5">
    <location>
        <begin position="149"/>
        <end position="179"/>
    </location>
</feature>
<dbReference type="PRINTS" id="PR01840">
    <property type="entry name" value="TATCFAMILY"/>
</dbReference>
<keyword evidence="5" id="KW-0653">Protein transport</keyword>
<comment type="subcellular location">
    <subcellularLocation>
        <location evidence="5">Cell membrane</location>
        <topology evidence="5">Multi-pass membrane protein</topology>
    </subcellularLocation>
    <subcellularLocation>
        <location evidence="1">Membrane</location>
        <topology evidence="1">Multi-pass membrane protein</topology>
    </subcellularLocation>
</comment>
<dbReference type="GO" id="GO:0065002">
    <property type="term" value="P:intracellular protein transmembrane transport"/>
    <property type="evidence" value="ECO:0007669"/>
    <property type="project" value="TreeGrafter"/>
</dbReference>
<dbReference type="EMBL" id="SMAG01000008">
    <property type="protein sequence ID" value="TCS93289.1"/>
    <property type="molecule type" value="Genomic_DNA"/>
</dbReference>
<dbReference type="RefSeq" id="WP_131926069.1">
    <property type="nucleotide sequence ID" value="NZ_SMAG01000008.1"/>
</dbReference>
<evidence type="ECO:0000256" key="3">
    <source>
        <dbReference type="ARBA" id="ARBA00022989"/>
    </source>
</evidence>
<feature type="transmembrane region" description="Helical" evidence="5">
    <location>
        <begin position="212"/>
        <end position="233"/>
    </location>
</feature>
<sequence>MEQREQSFSEHLGELRRRIVWMVFTFFVTLIVGFIFAMDIFHWIRETTFSDLAINAFSPSDSIKVYMQISFIIAFVITSPVILYHIWQFVRPGLHPKEQKATLLYIPASVLLFICGLSFGYFAVFPFLIQFMTSINEQMGIVEVYGVYQAFGFLLNIVFPIALFFELPVVVLFLTSLGILKPIYLIKARRYAYLLMVIIAAVISPPDFVSNILVAIPLILLYEVSIWLSTWLYHRMEKRNQMNQLEDEN</sequence>
<keyword evidence="5" id="KW-1003">Cell membrane</keyword>
<feature type="transmembrane region" description="Helical" evidence="5">
    <location>
        <begin position="191"/>
        <end position="206"/>
    </location>
</feature>
<comment type="subunit">
    <text evidence="5">Forms a complex with TatA.</text>
</comment>
<dbReference type="PANTHER" id="PTHR30371:SF4">
    <property type="entry name" value="SEC-INDEPENDENT PROTEIN TRANSLOCASE PROTEIN TATCD"/>
    <property type="match status" value="1"/>
</dbReference>
<keyword evidence="2 5" id="KW-0812">Transmembrane</keyword>
<evidence type="ECO:0000313" key="7">
    <source>
        <dbReference type="Proteomes" id="UP000294937"/>
    </source>
</evidence>
<dbReference type="GO" id="GO:0043953">
    <property type="term" value="P:protein transport by the Tat complex"/>
    <property type="evidence" value="ECO:0007669"/>
    <property type="project" value="UniProtKB-UniRule"/>
</dbReference>
<dbReference type="PANTHER" id="PTHR30371">
    <property type="entry name" value="SEC-INDEPENDENT PROTEIN TRANSLOCASE PROTEIN TATC"/>
    <property type="match status" value="1"/>
</dbReference>
<feature type="transmembrane region" description="Helical" evidence="5">
    <location>
        <begin position="65"/>
        <end position="90"/>
    </location>
</feature>
<dbReference type="Pfam" id="PF00902">
    <property type="entry name" value="TatC"/>
    <property type="match status" value="1"/>
</dbReference>
<comment type="caution">
    <text evidence="6">The sequence shown here is derived from an EMBL/GenBank/DDBJ whole genome shotgun (WGS) entry which is preliminary data.</text>
</comment>